<evidence type="ECO:0008006" key="5">
    <source>
        <dbReference type="Google" id="ProtNLM"/>
    </source>
</evidence>
<dbReference type="InterPro" id="IPR043128">
    <property type="entry name" value="Rev_trsase/Diguanyl_cyclase"/>
</dbReference>
<dbReference type="RefSeq" id="WP_203782177.1">
    <property type="nucleotide sequence ID" value="NZ_BOMV01000038.1"/>
</dbReference>
<sequence length="560" mass="60814">MSDAAVAALTRDWLRDITRAGFVPGIRARARVALHELLEELIAAVRAEPFDPSVGRRIGAELVDLRMSAPPVIGCTVRLLAERLPAVLDGDDDVIRDRVLGLLDQVATGFVTAQRNAALGAAEQMNRSEKIHWRRVQHDLQQRLQHALLHDPRTGLPNEQYLRTHLADRVTRAGRARMGLCLLGIDRYAELADALGHDQAGQLLAEIAGRLRQVAERGGHLLTHLGDDRFALALAGTCGADDVVKVAEEARHALFAPFPLDGHALHVSVTSGIVEDRAAGTQADHWLRDARLALGWARHDRHDHAVFETGRAEADRSRHRLAAALPAALDRGEFLVHYQPIHRLRDLAVIGVEALARWQRPGEPAPLSPYHFITLAEQTGLIRPLGRLLLEQACRQGVAWREAGRDLMISVNLSPTQLGDPALAADVADILHRTGLPADRLQLEITESAVLDRDGDIVQRLADLGVGLALDDFGTGWSSLAMLSRLPITNVKLAAEFIADAGAGHATEMLRHVIALCHAIGVTTTAEGVETASQVRLLHELGSDNGQGYHFAPPAPAVHC</sequence>
<accession>A0A919MXL7</accession>
<dbReference type="InterPro" id="IPR050706">
    <property type="entry name" value="Cyclic-di-GMP_PDE-like"/>
</dbReference>
<dbReference type="SUPFAM" id="SSF55073">
    <property type="entry name" value="Nucleotide cyclase"/>
    <property type="match status" value="1"/>
</dbReference>
<dbReference type="InterPro" id="IPR001633">
    <property type="entry name" value="EAL_dom"/>
</dbReference>
<feature type="domain" description="GGDEF" evidence="2">
    <location>
        <begin position="176"/>
        <end position="309"/>
    </location>
</feature>
<dbReference type="SUPFAM" id="SSF141868">
    <property type="entry name" value="EAL domain-like"/>
    <property type="match status" value="1"/>
</dbReference>
<reference evidence="3" key="1">
    <citation type="submission" date="2021-01" db="EMBL/GenBank/DDBJ databases">
        <title>Whole genome shotgun sequence of Actinoplanes rishiriensis NBRC 108556.</title>
        <authorList>
            <person name="Komaki H."/>
            <person name="Tamura T."/>
        </authorList>
    </citation>
    <scope>NUCLEOTIDE SEQUENCE</scope>
    <source>
        <strain evidence="3">NBRC 108556</strain>
    </source>
</reference>
<dbReference type="Gene3D" id="3.30.70.270">
    <property type="match status" value="1"/>
</dbReference>
<dbReference type="Gene3D" id="3.20.20.450">
    <property type="entry name" value="EAL domain"/>
    <property type="match status" value="1"/>
</dbReference>
<evidence type="ECO:0000313" key="4">
    <source>
        <dbReference type="Proteomes" id="UP000636960"/>
    </source>
</evidence>
<gene>
    <name evidence="3" type="ORF">Ari01nite_33500</name>
</gene>
<dbReference type="PROSITE" id="PS50887">
    <property type="entry name" value="GGDEF"/>
    <property type="match status" value="1"/>
</dbReference>
<comment type="caution">
    <text evidence="3">The sequence shown here is derived from an EMBL/GenBank/DDBJ whole genome shotgun (WGS) entry which is preliminary data.</text>
</comment>
<name>A0A919MXL7_9ACTN</name>
<dbReference type="SMART" id="SM00052">
    <property type="entry name" value="EAL"/>
    <property type="match status" value="1"/>
</dbReference>
<dbReference type="InterPro" id="IPR000160">
    <property type="entry name" value="GGDEF_dom"/>
</dbReference>
<proteinExistence type="predicted"/>
<dbReference type="InterPro" id="IPR029787">
    <property type="entry name" value="Nucleotide_cyclase"/>
</dbReference>
<dbReference type="AlphaFoldDB" id="A0A919MXL7"/>
<dbReference type="PROSITE" id="PS50883">
    <property type="entry name" value="EAL"/>
    <property type="match status" value="1"/>
</dbReference>
<feature type="domain" description="EAL" evidence="1">
    <location>
        <begin position="318"/>
        <end position="560"/>
    </location>
</feature>
<protein>
    <recommendedName>
        <fullName evidence="5">Diguanylate cyclase/phosphodiesterase</fullName>
    </recommendedName>
</protein>
<dbReference type="PANTHER" id="PTHR33121:SF70">
    <property type="entry name" value="SIGNALING PROTEIN YKOW"/>
    <property type="match status" value="1"/>
</dbReference>
<evidence type="ECO:0000259" key="1">
    <source>
        <dbReference type="PROSITE" id="PS50883"/>
    </source>
</evidence>
<dbReference type="Pfam" id="PF00563">
    <property type="entry name" value="EAL"/>
    <property type="match status" value="1"/>
</dbReference>
<dbReference type="GO" id="GO:0071111">
    <property type="term" value="F:cyclic-guanylate-specific phosphodiesterase activity"/>
    <property type="evidence" value="ECO:0007669"/>
    <property type="project" value="InterPro"/>
</dbReference>
<evidence type="ECO:0000259" key="2">
    <source>
        <dbReference type="PROSITE" id="PS50887"/>
    </source>
</evidence>
<dbReference type="PANTHER" id="PTHR33121">
    <property type="entry name" value="CYCLIC DI-GMP PHOSPHODIESTERASE PDEF"/>
    <property type="match status" value="1"/>
</dbReference>
<dbReference type="CDD" id="cd01948">
    <property type="entry name" value="EAL"/>
    <property type="match status" value="1"/>
</dbReference>
<dbReference type="EMBL" id="BOMV01000038">
    <property type="protein sequence ID" value="GIE95885.1"/>
    <property type="molecule type" value="Genomic_DNA"/>
</dbReference>
<organism evidence="3 4">
    <name type="scientific">Paractinoplanes rishiriensis</name>
    <dbReference type="NCBI Taxonomy" id="1050105"/>
    <lineage>
        <taxon>Bacteria</taxon>
        <taxon>Bacillati</taxon>
        <taxon>Actinomycetota</taxon>
        <taxon>Actinomycetes</taxon>
        <taxon>Micromonosporales</taxon>
        <taxon>Micromonosporaceae</taxon>
        <taxon>Paractinoplanes</taxon>
    </lineage>
</organism>
<evidence type="ECO:0000313" key="3">
    <source>
        <dbReference type="EMBL" id="GIE95885.1"/>
    </source>
</evidence>
<dbReference type="InterPro" id="IPR035919">
    <property type="entry name" value="EAL_sf"/>
</dbReference>
<dbReference type="Pfam" id="PF00990">
    <property type="entry name" value="GGDEF"/>
    <property type="match status" value="1"/>
</dbReference>
<dbReference type="CDD" id="cd01949">
    <property type="entry name" value="GGDEF"/>
    <property type="match status" value="1"/>
</dbReference>
<keyword evidence="4" id="KW-1185">Reference proteome</keyword>
<dbReference type="NCBIfam" id="TIGR00254">
    <property type="entry name" value="GGDEF"/>
    <property type="match status" value="1"/>
</dbReference>
<dbReference type="SMART" id="SM00267">
    <property type="entry name" value="GGDEF"/>
    <property type="match status" value="1"/>
</dbReference>
<dbReference type="Proteomes" id="UP000636960">
    <property type="component" value="Unassembled WGS sequence"/>
</dbReference>